<evidence type="ECO:0000256" key="4">
    <source>
        <dbReference type="PROSITE-ProRule" id="PRU00335"/>
    </source>
</evidence>
<dbReference type="Pfam" id="PF00440">
    <property type="entry name" value="TetR_N"/>
    <property type="match status" value="1"/>
</dbReference>
<dbReference type="RefSeq" id="WP_225404256.1">
    <property type="nucleotide sequence ID" value="NZ_JAYJJR010000014.1"/>
</dbReference>
<keyword evidence="1" id="KW-0805">Transcription regulation</keyword>
<feature type="DNA-binding region" description="H-T-H motif" evidence="4">
    <location>
        <begin position="42"/>
        <end position="61"/>
    </location>
</feature>
<dbReference type="SUPFAM" id="SSF48498">
    <property type="entry name" value="Tetracyclin repressor-like, C-terminal domain"/>
    <property type="match status" value="1"/>
</dbReference>
<dbReference type="PANTHER" id="PTHR30055:SF240">
    <property type="entry name" value="HTH-TYPE TRANSCRIPTIONAL REGULATOR ACRR"/>
    <property type="match status" value="1"/>
</dbReference>
<dbReference type="InterPro" id="IPR041490">
    <property type="entry name" value="KstR2_TetR_C"/>
</dbReference>
<name>A0ABU5XN08_9MYCO</name>
<sequence length="238" mass="26399">MAQDSAEAANQRRTTARRELIETQIHEHAARLFAQRGFAGTSLGDIAESVGITRQALYYYVKSKDEILAKLVADLTSSVVTRTREIRADTTLGHAERLRRIAYLTVMDRARDRTRFQLLDRSASALPPELADAFLEGRRLALAELRGVIEDGITAGEFRPLDARVGALSVLGMCNWVAWWYEPGPDHPAEPIAEQMSDCAVAMLRSEPTGTDPLAALATARASLDQLERQLRIDNRRG</sequence>
<dbReference type="InterPro" id="IPR036271">
    <property type="entry name" value="Tet_transcr_reg_TetR-rel_C_sf"/>
</dbReference>
<comment type="caution">
    <text evidence="6">The sequence shown here is derived from an EMBL/GenBank/DDBJ whole genome shotgun (WGS) entry which is preliminary data.</text>
</comment>
<evidence type="ECO:0000259" key="5">
    <source>
        <dbReference type="PROSITE" id="PS50977"/>
    </source>
</evidence>
<dbReference type="PRINTS" id="PR00455">
    <property type="entry name" value="HTHTETR"/>
</dbReference>
<keyword evidence="3" id="KW-0804">Transcription</keyword>
<evidence type="ECO:0000256" key="2">
    <source>
        <dbReference type="ARBA" id="ARBA00023125"/>
    </source>
</evidence>
<feature type="domain" description="HTH tetR-type" evidence="5">
    <location>
        <begin position="19"/>
        <end position="79"/>
    </location>
</feature>
<accession>A0ABU5XN08</accession>
<keyword evidence="7" id="KW-1185">Reference proteome</keyword>
<dbReference type="EMBL" id="JAYJJR010000014">
    <property type="protein sequence ID" value="MEB3023142.1"/>
    <property type="molecule type" value="Genomic_DNA"/>
</dbReference>
<protein>
    <submittedName>
        <fullName evidence="6">TetR/AcrR family transcriptional regulator</fullName>
    </submittedName>
</protein>
<dbReference type="Gene3D" id="1.10.10.60">
    <property type="entry name" value="Homeodomain-like"/>
    <property type="match status" value="1"/>
</dbReference>
<gene>
    <name evidence="6" type="ORF">K6T79_19035</name>
</gene>
<dbReference type="Proteomes" id="UP001299596">
    <property type="component" value="Unassembled WGS sequence"/>
</dbReference>
<dbReference type="PROSITE" id="PS50977">
    <property type="entry name" value="HTH_TETR_2"/>
    <property type="match status" value="1"/>
</dbReference>
<keyword evidence="2 4" id="KW-0238">DNA-binding</keyword>
<dbReference type="SUPFAM" id="SSF46689">
    <property type="entry name" value="Homeodomain-like"/>
    <property type="match status" value="1"/>
</dbReference>
<dbReference type="PANTHER" id="PTHR30055">
    <property type="entry name" value="HTH-TYPE TRANSCRIPTIONAL REGULATOR RUTR"/>
    <property type="match status" value="1"/>
</dbReference>
<organism evidence="6 7">
    <name type="scientific">[Mycobacterium] crassicus</name>
    <dbReference type="NCBI Taxonomy" id="2872309"/>
    <lineage>
        <taxon>Bacteria</taxon>
        <taxon>Bacillati</taxon>
        <taxon>Actinomycetota</taxon>
        <taxon>Actinomycetes</taxon>
        <taxon>Mycobacteriales</taxon>
        <taxon>Mycobacteriaceae</taxon>
        <taxon>Mycolicibacter</taxon>
    </lineage>
</organism>
<dbReference type="InterPro" id="IPR009057">
    <property type="entry name" value="Homeodomain-like_sf"/>
</dbReference>
<evidence type="ECO:0000256" key="1">
    <source>
        <dbReference type="ARBA" id="ARBA00023015"/>
    </source>
</evidence>
<evidence type="ECO:0000256" key="3">
    <source>
        <dbReference type="ARBA" id="ARBA00023163"/>
    </source>
</evidence>
<dbReference type="InterPro" id="IPR050109">
    <property type="entry name" value="HTH-type_TetR-like_transc_reg"/>
</dbReference>
<proteinExistence type="predicted"/>
<dbReference type="InterPro" id="IPR001647">
    <property type="entry name" value="HTH_TetR"/>
</dbReference>
<dbReference type="Gene3D" id="1.10.357.10">
    <property type="entry name" value="Tetracycline Repressor, domain 2"/>
    <property type="match status" value="1"/>
</dbReference>
<evidence type="ECO:0000313" key="6">
    <source>
        <dbReference type="EMBL" id="MEB3023142.1"/>
    </source>
</evidence>
<dbReference type="Pfam" id="PF17932">
    <property type="entry name" value="TetR_C_24"/>
    <property type="match status" value="1"/>
</dbReference>
<evidence type="ECO:0000313" key="7">
    <source>
        <dbReference type="Proteomes" id="UP001299596"/>
    </source>
</evidence>
<reference evidence="6 7" key="1">
    <citation type="submission" date="2023-12" db="EMBL/GenBank/DDBJ databases">
        <title>Description of new species of Mycobacterium terrae complex isolated from sewage at the Sao Paulo Zoological Park Foundation in Brazil.</title>
        <authorList>
            <person name="Romagnoli C.L."/>
            <person name="Conceicao E.C."/>
            <person name="Machado E."/>
            <person name="Barreto L.B.P.F."/>
            <person name="Sharma A."/>
            <person name="Silva N.M."/>
            <person name="Marques L.E."/>
            <person name="Juliana M.A."/>
            <person name="Lourenco M.C.S."/>
            <person name="Digiampietri L.A."/>
            <person name="Suffys P.N."/>
            <person name="Viana-Niero C."/>
        </authorList>
    </citation>
    <scope>NUCLEOTIDE SEQUENCE [LARGE SCALE GENOMIC DNA]</scope>
    <source>
        <strain evidence="6 7">MYC098</strain>
    </source>
</reference>